<feature type="binding site" evidence="3">
    <location>
        <position position="50"/>
    </location>
    <ligand>
        <name>a divalent metal cation</name>
        <dbReference type="ChEBI" id="CHEBI:60240"/>
    </ligand>
</feature>
<dbReference type="PANTHER" id="PTHR37302">
    <property type="entry name" value="SLR1116 PROTEIN"/>
    <property type="match status" value="1"/>
</dbReference>
<dbReference type="RefSeq" id="WP_157984151.1">
    <property type="nucleotide sequence ID" value="NZ_FXWH01000001.1"/>
</dbReference>
<dbReference type="OrthoDB" id="9807509at2"/>
<dbReference type="EMBL" id="FXWH01000001">
    <property type="protein sequence ID" value="SMQ59219.1"/>
    <property type="molecule type" value="Genomic_DNA"/>
</dbReference>
<organism evidence="4 5">
    <name type="scientific">Pseudidiomarina planktonica</name>
    <dbReference type="NCBI Taxonomy" id="1323738"/>
    <lineage>
        <taxon>Bacteria</taxon>
        <taxon>Pseudomonadati</taxon>
        <taxon>Pseudomonadota</taxon>
        <taxon>Gammaproteobacteria</taxon>
        <taxon>Alteromonadales</taxon>
        <taxon>Idiomarinaceae</taxon>
        <taxon>Pseudidiomarina</taxon>
    </lineage>
</organism>
<evidence type="ECO:0000256" key="3">
    <source>
        <dbReference type="PIRSR" id="PIRSR607837-1"/>
    </source>
</evidence>
<dbReference type="GO" id="GO:0046872">
    <property type="term" value="F:metal ion binding"/>
    <property type="evidence" value="ECO:0007669"/>
    <property type="project" value="UniProtKB-KW"/>
</dbReference>
<reference evidence="5" key="1">
    <citation type="submission" date="2017-04" db="EMBL/GenBank/DDBJ databases">
        <authorList>
            <person name="Varghese N."/>
            <person name="Submissions S."/>
        </authorList>
    </citation>
    <scope>NUCLEOTIDE SEQUENCE [LARGE SCALE GENOMIC DNA]</scope>
</reference>
<gene>
    <name evidence="4" type="ORF">SAMN06297229_0233</name>
</gene>
<dbReference type="Proteomes" id="UP000194450">
    <property type="component" value="Unassembled WGS sequence"/>
</dbReference>
<proteinExistence type="inferred from homology"/>
<dbReference type="Pfam" id="PF05163">
    <property type="entry name" value="DinB"/>
    <property type="match status" value="1"/>
</dbReference>
<name>A0A1Y6E9P2_9GAMM</name>
<evidence type="ECO:0000256" key="2">
    <source>
        <dbReference type="ARBA" id="ARBA00022723"/>
    </source>
</evidence>
<dbReference type="InterPro" id="IPR034660">
    <property type="entry name" value="DinB/YfiT-like"/>
</dbReference>
<dbReference type="Gene3D" id="1.20.120.450">
    <property type="entry name" value="dinb family like domain"/>
    <property type="match status" value="1"/>
</dbReference>
<keyword evidence="5" id="KW-1185">Reference proteome</keyword>
<sequence>MTTCEILKFKSQYNIWMNHQLYEICTELTDSQRKRDLGAFFKSIHGTFNHIYLVDTLWLSRCNDSVLRVGKSLGDEVFSDFETLHLAHTALSQQLSQFVEGLSESDLDESVTYNSMQSGKQKSLPLGLLLFHLFNHQTHHRGQLTAMISQYVDDFGSTDMIFMPLAEVFFKTPVEEFTL</sequence>
<comment type="similarity">
    <text evidence="1">Belongs to the DinB family.</text>
</comment>
<evidence type="ECO:0000313" key="5">
    <source>
        <dbReference type="Proteomes" id="UP000194450"/>
    </source>
</evidence>
<evidence type="ECO:0000313" key="4">
    <source>
        <dbReference type="EMBL" id="SMQ59219.1"/>
    </source>
</evidence>
<evidence type="ECO:0000256" key="1">
    <source>
        <dbReference type="ARBA" id="ARBA00008635"/>
    </source>
</evidence>
<dbReference type="AlphaFoldDB" id="A0A1Y6E9P2"/>
<dbReference type="SUPFAM" id="SSF109854">
    <property type="entry name" value="DinB/YfiT-like putative metalloenzymes"/>
    <property type="match status" value="1"/>
</dbReference>
<feature type="binding site" evidence="3">
    <location>
        <position position="136"/>
    </location>
    <ligand>
        <name>a divalent metal cation</name>
        <dbReference type="ChEBI" id="CHEBI:60240"/>
    </ligand>
</feature>
<keyword evidence="2 3" id="KW-0479">Metal-binding</keyword>
<protein>
    <submittedName>
        <fullName evidence="4">Uncharacterized damage-inducible protein DinB (Forms a four-helix bundle)</fullName>
    </submittedName>
</protein>
<feature type="binding site" evidence="3">
    <location>
        <position position="140"/>
    </location>
    <ligand>
        <name>a divalent metal cation</name>
        <dbReference type="ChEBI" id="CHEBI:60240"/>
    </ligand>
</feature>
<dbReference type="PANTHER" id="PTHR37302:SF1">
    <property type="entry name" value="PROTEIN DINB"/>
    <property type="match status" value="1"/>
</dbReference>
<dbReference type="InterPro" id="IPR007837">
    <property type="entry name" value="DinB"/>
</dbReference>
<accession>A0A1Y6E9P2</accession>